<feature type="region of interest" description="Disordered" evidence="1">
    <location>
        <begin position="74"/>
        <end position="93"/>
    </location>
</feature>
<proteinExistence type="predicted"/>
<organism evidence="2 3">
    <name type="scientific">Ooceraea biroi</name>
    <name type="common">Clonal raider ant</name>
    <name type="synonym">Cerapachys biroi</name>
    <dbReference type="NCBI Taxonomy" id="2015173"/>
    <lineage>
        <taxon>Eukaryota</taxon>
        <taxon>Metazoa</taxon>
        <taxon>Ecdysozoa</taxon>
        <taxon>Arthropoda</taxon>
        <taxon>Hexapoda</taxon>
        <taxon>Insecta</taxon>
        <taxon>Pterygota</taxon>
        <taxon>Neoptera</taxon>
        <taxon>Endopterygota</taxon>
        <taxon>Hymenoptera</taxon>
        <taxon>Apocrita</taxon>
        <taxon>Aculeata</taxon>
        <taxon>Formicoidea</taxon>
        <taxon>Formicidae</taxon>
        <taxon>Dorylinae</taxon>
        <taxon>Ooceraea</taxon>
    </lineage>
</organism>
<feature type="region of interest" description="Disordered" evidence="1">
    <location>
        <begin position="21"/>
        <end position="46"/>
    </location>
</feature>
<dbReference type="EMBL" id="KK107321">
    <property type="protein sequence ID" value="EZA52745.1"/>
    <property type="molecule type" value="Genomic_DNA"/>
</dbReference>
<dbReference type="Proteomes" id="UP000053097">
    <property type="component" value="Unassembled WGS sequence"/>
</dbReference>
<name>A0A026W9M5_OOCBI</name>
<evidence type="ECO:0000256" key="1">
    <source>
        <dbReference type="SAM" id="MobiDB-lite"/>
    </source>
</evidence>
<evidence type="ECO:0000313" key="2">
    <source>
        <dbReference type="EMBL" id="EZA52745.1"/>
    </source>
</evidence>
<dbReference type="AlphaFoldDB" id="A0A026W9M5"/>
<keyword evidence="3" id="KW-1185">Reference proteome</keyword>
<sequence>MEGQPRVRYEWRGGVRGVGVHSRRAAAAGQRPGKRRASTSGADLRASEPSRYTACSSHRRCCRRCRCRCRCRRAAAAGHGKRRERDLDASRHR</sequence>
<feature type="compositionally biased region" description="Basic and acidic residues" evidence="1">
    <location>
        <begin position="83"/>
        <end position="93"/>
    </location>
</feature>
<protein>
    <submittedName>
        <fullName evidence="2">Uncharacterized protein</fullName>
    </submittedName>
</protein>
<accession>A0A026W9M5</accession>
<reference evidence="2 3" key="1">
    <citation type="journal article" date="2014" name="Curr. Biol.">
        <title>The genome of the clonal raider ant Cerapachys biroi.</title>
        <authorList>
            <person name="Oxley P.R."/>
            <person name="Ji L."/>
            <person name="Fetter-Pruneda I."/>
            <person name="McKenzie S.K."/>
            <person name="Li C."/>
            <person name="Hu H."/>
            <person name="Zhang G."/>
            <person name="Kronauer D.J."/>
        </authorList>
    </citation>
    <scope>NUCLEOTIDE SEQUENCE [LARGE SCALE GENOMIC DNA]</scope>
</reference>
<gene>
    <name evidence="2" type="ORF">X777_07126</name>
</gene>
<evidence type="ECO:0000313" key="3">
    <source>
        <dbReference type="Proteomes" id="UP000053097"/>
    </source>
</evidence>